<dbReference type="InterPro" id="IPR001932">
    <property type="entry name" value="PPM-type_phosphatase-like_dom"/>
</dbReference>
<organism evidence="4">
    <name type="scientific">Tetraselmis sp. GSL018</name>
    <dbReference type="NCBI Taxonomy" id="582737"/>
    <lineage>
        <taxon>Eukaryota</taxon>
        <taxon>Viridiplantae</taxon>
        <taxon>Chlorophyta</taxon>
        <taxon>core chlorophytes</taxon>
        <taxon>Chlorodendrophyceae</taxon>
        <taxon>Chlorodendrales</taxon>
        <taxon>Chlorodendraceae</taxon>
        <taxon>Tetraselmis</taxon>
    </lineage>
</organism>
<dbReference type="AlphaFoldDB" id="A0A061S0S7"/>
<evidence type="ECO:0000313" key="4">
    <source>
        <dbReference type="EMBL" id="JAC78737.1"/>
    </source>
</evidence>
<sequence length="391" mass="41686">MTSTTSLPIPVAPTHNLSRSDSRCARQVSSQVKTTHWKSWSLRRVAAASCSMSATTTSTTLCLKAAVKNLPHPEKLASGGEDAWFISTAGAGSIGVADGVGGWQENGIDAGEYSRVFMKEAQKHIEGSSPVIDPFGALKAGHDKTRLPGSTTAVVLQLNPESSKIEAINLGDSGFAVFRDGRAVFRSEPLQHYFDCPFQFGAYPEYVEMTDTPVDAQEYRLTIKPGDVVVMGSDGLWDNCFEEEIAKVVTQKAGDLEAMAEALASLARRHAADETFDSPYIQAAASEGFDLPWWEKLAGAKVEDGKIKLGRLTGGKMDDITVIVAEIMEREVEPEPEPEAEEGEEEGEGGQEVTIRPSALSDGSRPVEAEQGPAPAEKPGQPPAPPAGGGN</sequence>
<keyword evidence="1" id="KW-0464">Manganese</keyword>
<comment type="catalytic activity">
    <reaction evidence="1">
        <text>O-phospho-L-seryl-[protein] + H2O = L-seryl-[protein] + phosphate</text>
        <dbReference type="Rhea" id="RHEA:20629"/>
        <dbReference type="Rhea" id="RHEA-COMP:9863"/>
        <dbReference type="Rhea" id="RHEA-COMP:11604"/>
        <dbReference type="ChEBI" id="CHEBI:15377"/>
        <dbReference type="ChEBI" id="CHEBI:29999"/>
        <dbReference type="ChEBI" id="CHEBI:43474"/>
        <dbReference type="ChEBI" id="CHEBI:83421"/>
        <dbReference type="EC" id="3.1.3.16"/>
    </reaction>
</comment>
<protein>
    <recommendedName>
        <fullName evidence="1">Protein phosphatase</fullName>
        <ecNumber evidence="1">3.1.3.16</ecNumber>
    </recommendedName>
</protein>
<dbReference type="SMART" id="SM00331">
    <property type="entry name" value="PP2C_SIG"/>
    <property type="match status" value="1"/>
</dbReference>
<dbReference type="GO" id="GO:0046872">
    <property type="term" value="F:metal ion binding"/>
    <property type="evidence" value="ECO:0007669"/>
    <property type="project" value="UniProtKB-UniRule"/>
</dbReference>
<reference evidence="4" key="1">
    <citation type="submission" date="2014-05" db="EMBL/GenBank/DDBJ databases">
        <title>The transcriptome of the halophilic microalga Tetraselmis sp. GSL018 isolated from the Great Salt Lake, Utah.</title>
        <authorList>
            <person name="Jinkerson R.E."/>
            <person name="D'Adamo S."/>
            <person name="Posewitz M.C."/>
        </authorList>
    </citation>
    <scope>NUCLEOTIDE SEQUENCE</scope>
    <source>
        <strain evidence="4">GSL018</strain>
    </source>
</reference>
<feature type="compositionally biased region" description="Acidic residues" evidence="2">
    <location>
        <begin position="334"/>
        <end position="349"/>
    </location>
</feature>
<dbReference type="EC" id="3.1.3.16" evidence="1"/>
<keyword evidence="1" id="KW-0460">Magnesium</keyword>
<keyword evidence="1" id="KW-0479">Metal-binding</keyword>
<dbReference type="InterPro" id="IPR036457">
    <property type="entry name" value="PPM-type-like_dom_sf"/>
</dbReference>
<proteinExistence type="inferred from homology"/>
<gene>
    <name evidence="4" type="ORF">TSPGSL018_14410</name>
</gene>
<feature type="region of interest" description="Disordered" evidence="2">
    <location>
        <begin position="328"/>
        <end position="391"/>
    </location>
</feature>
<comment type="catalytic activity">
    <reaction evidence="1">
        <text>O-phospho-L-threonyl-[protein] + H2O = L-threonyl-[protein] + phosphate</text>
        <dbReference type="Rhea" id="RHEA:47004"/>
        <dbReference type="Rhea" id="RHEA-COMP:11060"/>
        <dbReference type="Rhea" id="RHEA-COMP:11605"/>
        <dbReference type="ChEBI" id="CHEBI:15377"/>
        <dbReference type="ChEBI" id="CHEBI:30013"/>
        <dbReference type="ChEBI" id="CHEBI:43474"/>
        <dbReference type="ChEBI" id="CHEBI:61977"/>
        <dbReference type="EC" id="3.1.3.16"/>
    </reaction>
</comment>
<dbReference type="InterPro" id="IPR039123">
    <property type="entry name" value="PPTC7"/>
</dbReference>
<dbReference type="Gene3D" id="3.60.40.10">
    <property type="entry name" value="PPM-type phosphatase domain"/>
    <property type="match status" value="1"/>
</dbReference>
<comment type="similarity">
    <text evidence="1">Belongs to the PP2C family.</text>
</comment>
<feature type="compositionally biased region" description="Pro residues" evidence="2">
    <location>
        <begin position="380"/>
        <end position="391"/>
    </location>
</feature>
<dbReference type="EMBL" id="GBEZ01006674">
    <property type="protein sequence ID" value="JAC78737.1"/>
    <property type="molecule type" value="Transcribed_RNA"/>
</dbReference>
<comment type="cofactor">
    <cofactor evidence="1">
        <name>Mg(2+)</name>
        <dbReference type="ChEBI" id="CHEBI:18420"/>
    </cofactor>
</comment>
<evidence type="ECO:0000256" key="1">
    <source>
        <dbReference type="RuleBase" id="RU366020"/>
    </source>
</evidence>
<comment type="cofactor">
    <cofactor evidence="1">
        <name>Mn(2+)</name>
        <dbReference type="ChEBI" id="CHEBI:29035"/>
    </cofactor>
</comment>
<accession>A0A061S0S7</accession>
<feature type="region of interest" description="Disordered" evidence="2">
    <location>
        <begin position="1"/>
        <end position="24"/>
    </location>
</feature>
<evidence type="ECO:0000259" key="3">
    <source>
        <dbReference type="PROSITE" id="PS51746"/>
    </source>
</evidence>
<name>A0A061S0S7_9CHLO</name>
<dbReference type="SMART" id="SM00332">
    <property type="entry name" value="PP2Cc"/>
    <property type="match status" value="1"/>
</dbReference>
<keyword evidence="1" id="KW-0378">Hydrolase</keyword>
<dbReference type="PANTHER" id="PTHR12320:SF1">
    <property type="entry name" value="PROTEIN PHOSPHATASE PTC7 HOMOLOG"/>
    <property type="match status" value="1"/>
</dbReference>
<dbReference type="GO" id="GO:0004722">
    <property type="term" value="F:protein serine/threonine phosphatase activity"/>
    <property type="evidence" value="ECO:0007669"/>
    <property type="project" value="UniProtKB-EC"/>
</dbReference>
<keyword evidence="1" id="KW-0904">Protein phosphatase</keyword>
<evidence type="ECO:0000256" key="2">
    <source>
        <dbReference type="SAM" id="MobiDB-lite"/>
    </source>
</evidence>
<dbReference type="Pfam" id="PF07228">
    <property type="entry name" value="SpoIIE"/>
    <property type="match status" value="1"/>
</dbReference>
<dbReference type="PANTHER" id="PTHR12320">
    <property type="entry name" value="PROTEIN PHOSPHATASE 2C"/>
    <property type="match status" value="1"/>
</dbReference>
<dbReference type="SUPFAM" id="SSF81606">
    <property type="entry name" value="PP2C-like"/>
    <property type="match status" value="1"/>
</dbReference>
<feature type="domain" description="PPM-type phosphatase" evidence="3">
    <location>
        <begin position="64"/>
        <end position="327"/>
    </location>
</feature>
<dbReference type="PROSITE" id="PS51746">
    <property type="entry name" value="PPM_2"/>
    <property type="match status" value="1"/>
</dbReference>